<proteinExistence type="predicted"/>
<organism evidence="1 2">
    <name type="scientific">Prorocentrum cordatum</name>
    <dbReference type="NCBI Taxonomy" id="2364126"/>
    <lineage>
        <taxon>Eukaryota</taxon>
        <taxon>Sar</taxon>
        <taxon>Alveolata</taxon>
        <taxon>Dinophyceae</taxon>
        <taxon>Prorocentrales</taxon>
        <taxon>Prorocentraceae</taxon>
        <taxon>Prorocentrum</taxon>
    </lineage>
</organism>
<dbReference type="EMBL" id="CAUYUJ010003553">
    <property type="protein sequence ID" value="CAK0805773.1"/>
    <property type="molecule type" value="Genomic_DNA"/>
</dbReference>
<comment type="caution">
    <text evidence="1">The sequence shown here is derived from an EMBL/GenBank/DDBJ whole genome shotgun (WGS) entry which is preliminary data.</text>
</comment>
<feature type="non-terminal residue" evidence="1">
    <location>
        <position position="1"/>
    </location>
</feature>
<evidence type="ECO:0000313" key="2">
    <source>
        <dbReference type="Proteomes" id="UP001189429"/>
    </source>
</evidence>
<gene>
    <name evidence="1" type="ORF">PCOR1329_LOCUS12206</name>
</gene>
<accession>A0ABN9QQB1</accession>
<name>A0ABN9QQB1_9DINO</name>
<feature type="non-terminal residue" evidence="1">
    <location>
        <position position="237"/>
    </location>
</feature>
<keyword evidence="2" id="KW-1185">Reference proteome</keyword>
<dbReference type="Proteomes" id="UP001189429">
    <property type="component" value="Unassembled WGS sequence"/>
</dbReference>
<protein>
    <submittedName>
        <fullName evidence="1">Uncharacterized protein</fullName>
    </submittedName>
</protein>
<evidence type="ECO:0000313" key="1">
    <source>
        <dbReference type="EMBL" id="CAK0805773.1"/>
    </source>
</evidence>
<sequence length="237" mass="24979">RRRVGAAGRAGRAPWDVSYEVAAASAEEAGTVAAALTGMQADPAALAGQLGAHFSDAGVAFDAGALAVGAPSVVEPQVPTPAPTDAVQAIDDPHLVSLSGKKFEVNMPGSYVLIRAPQDQRLPATLEVNASLSPFAGDPCGVYIQSVELSGQWLGDQVVRVVPLRRNVQGPNGAGNGTLRPFSVRVLSQRGDSHMASGAYEPWRNFRNRSRSLSGRVRLVPEWRQVYADAGRTQESQ</sequence>
<reference evidence="1" key="1">
    <citation type="submission" date="2023-10" db="EMBL/GenBank/DDBJ databases">
        <authorList>
            <person name="Chen Y."/>
            <person name="Shah S."/>
            <person name="Dougan E. K."/>
            <person name="Thang M."/>
            <person name="Chan C."/>
        </authorList>
    </citation>
    <scope>NUCLEOTIDE SEQUENCE [LARGE SCALE GENOMIC DNA]</scope>
</reference>